<sequence length="305" mass="34208">MTYRGSEPFISSSRVVADVSLRFEPSHHVVDRGLAETDGDSTLVVDNAVAAVALDFGDEFRVRGSPTFLAENDPVAADALTSLSRVDEERKRRLDGGEEWDGSLPTDRETVERLLDFERRFAADTDAWVARLHGIDEFAVFGDGDPLYRSIPHETFIRELDDATTGFVDAATDAVSELRGVAVLPVDPLVTWTAAETGYELNAEILRIAVDADSSDHDGHETWRWFGLSDLVYVRTVPERDELALQWREANGTSLLERGKRRFTRLFRGDPPTRLSVPETTLDPVTETFVQLRESLDYEYRVDAE</sequence>
<accession>A0A0W1RC55</accession>
<reference evidence="1 2" key="1">
    <citation type="submission" date="2015-12" db="EMBL/GenBank/DDBJ databases">
        <title>Haloprofundus marisrubri gen. nov., sp. nov., an extremely halophilic archaeon isolated from the Discovery deep brine-seawater interface in the Red Sea.</title>
        <authorList>
            <person name="Zhang G."/>
            <person name="Stingl U."/>
            <person name="Rashid M."/>
        </authorList>
    </citation>
    <scope>NUCLEOTIDE SEQUENCE [LARGE SCALE GENOMIC DNA]</scope>
    <source>
        <strain evidence="1 2">SB9</strain>
    </source>
</reference>
<dbReference type="EMBL" id="LOPU01000018">
    <property type="protein sequence ID" value="KTG10211.1"/>
    <property type="molecule type" value="Genomic_DNA"/>
</dbReference>
<dbReference type="STRING" id="1514971.AUR64_11540"/>
<dbReference type="Proteomes" id="UP000054387">
    <property type="component" value="Unassembled WGS sequence"/>
</dbReference>
<name>A0A0W1RC55_9EURY</name>
<proteinExistence type="predicted"/>
<gene>
    <name evidence="1" type="ORF">AUR64_11540</name>
</gene>
<dbReference type="AlphaFoldDB" id="A0A0W1RC55"/>
<keyword evidence="2" id="KW-1185">Reference proteome</keyword>
<evidence type="ECO:0000313" key="1">
    <source>
        <dbReference type="EMBL" id="KTG10211.1"/>
    </source>
</evidence>
<organism evidence="1 2">
    <name type="scientific">Haloprofundus marisrubri</name>
    <dbReference type="NCBI Taxonomy" id="1514971"/>
    <lineage>
        <taxon>Archaea</taxon>
        <taxon>Methanobacteriati</taxon>
        <taxon>Methanobacteriota</taxon>
        <taxon>Stenosarchaea group</taxon>
        <taxon>Halobacteria</taxon>
        <taxon>Halobacteriales</taxon>
        <taxon>Haloferacaceae</taxon>
        <taxon>Haloprofundus</taxon>
    </lineage>
</organism>
<evidence type="ECO:0000313" key="2">
    <source>
        <dbReference type="Proteomes" id="UP000054387"/>
    </source>
</evidence>
<comment type="caution">
    <text evidence="1">The sequence shown here is derived from an EMBL/GenBank/DDBJ whole genome shotgun (WGS) entry which is preliminary data.</text>
</comment>
<protein>
    <submittedName>
        <fullName evidence="1">Uncharacterized protein</fullName>
    </submittedName>
</protein>